<feature type="transmembrane region" description="Helical" evidence="1">
    <location>
        <begin position="142"/>
        <end position="161"/>
    </location>
</feature>
<feature type="transmembrane region" description="Helical" evidence="1">
    <location>
        <begin position="112"/>
        <end position="130"/>
    </location>
</feature>
<keyword evidence="1" id="KW-0812">Transmembrane</keyword>
<keyword evidence="1" id="KW-1133">Transmembrane helix</keyword>
<evidence type="ECO:0000313" key="2">
    <source>
        <dbReference type="EMBL" id="KEQ35200.1"/>
    </source>
</evidence>
<dbReference type="GO" id="GO:0016780">
    <property type="term" value="F:phosphotransferase activity, for other substituted phosphate groups"/>
    <property type="evidence" value="ECO:0007669"/>
    <property type="project" value="InterPro"/>
</dbReference>
<proteinExistence type="predicted"/>
<keyword evidence="1" id="KW-0472">Membrane</keyword>
<dbReference type="InterPro" id="IPR043130">
    <property type="entry name" value="CDP-OH_PTrfase_TM_dom"/>
</dbReference>
<dbReference type="Proteomes" id="UP000028090">
    <property type="component" value="Unassembled WGS sequence"/>
</dbReference>
<feature type="transmembrane region" description="Helical" evidence="1">
    <location>
        <begin position="51"/>
        <end position="68"/>
    </location>
</feature>
<dbReference type="Gene3D" id="1.20.120.1760">
    <property type="match status" value="1"/>
</dbReference>
<dbReference type="EMBL" id="JPFU01000013">
    <property type="protein sequence ID" value="KEQ35200.1"/>
    <property type="molecule type" value="Genomic_DNA"/>
</dbReference>
<comment type="caution">
    <text evidence="2">The sequence shown here is derived from an EMBL/GenBank/DDBJ whole genome shotgun (WGS) entry which is preliminary data.</text>
</comment>
<organism evidence="2 3">
    <name type="scientific">Streptococcus mitis</name>
    <dbReference type="NCBI Taxonomy" id="28037"/>
    <lineage>
        <taxon>Bacteria</taxon>
        <taxon>Bacillati</taxon>
        <taxon>Bacillota</taxon>
        <taxon>Bacilli</taxon>
        <taxon>Lactobacillales</taxon>
        <taxon>Streptococcaceae</taxon>
        <taxon>Streptococcus</taxon>
        <taxon>Streptococcus mitis group</taxon>
    </lineage>
</organism>
<dbReference type="PATRIC" id="fig|28037.95.peg.1758"/>
<reference evidence="2 3" key="1">
    <citation type="submission" date="2014-05" db="EMBL/GenBank/DDBJ databases">
        <authorList>
            <person name="Daugherty S.C."/>
            <person name="Tallon L.J."/>
            <person name="Sadzewicz L."/>
            <person name="Kilian M."/>
            <person name="Tettelin H."/>
        </authorList>
    </citation>
    <scope>NUCLEOTIDE SEQUENCE [LARGE SCALE GENOMIC DNA]</scope>
    <source>
        <strain evidence="2 3">SK629</strain>
    </source>
</reference>
<feature type="transmembrane region" description="Helical" evidence="1">
    <location>
        <begin position="74"/>
        <end position="91"/>
    </location>
</feature>
<dbReference type="InterPro" id="IPR000462">
    <property type="entry name" value="CDP-OH_P_trans"/>
</dbReference>
<dbReference type="RefSeq" id="WP_235219621.1">
    <property type="nucleotide sequence ID" value="NZ_JPFU01000013.1"/>
</dbReference>
<name>A0A081PWX7_STRMT</name>
<dbReference type="GO" id="GO:0016020">
    <property type="term" value="C:membrane"/>
    <property type="evidence" value="ECO:0007669"/>
    <property type="project" value="InterPro"/>
</dbReference>
<evidence type="ECO:0000256" key="1">
    <source>
        <dbReference type="SAM" id="Phobius"/>
    </source>
</evidence>
<sequence>MISVKSIEQKTMTEEKKREAKKDIVAFYVGRPLSYILTIPFLKTKMTPNQISILSIVPLIIGTALVTISSNQFVLLLSWFCFFLWNLLDGVDGNVARFKGITSPMGSVIDAMAGYAAMYLSFLTMGIIASDYSQTLFFTQKTYLILGSLSGVFVLFPRLIMHKAINTVGNKNSEHYKGRKNLGIIEMIALNITSITGFAQIFMLFAILLKLSDLFTLVYFLINLLVMVISIKKIIK</sequence>
<dbReference type="AlphaFoldDB" id="A0A081PWX7"/>
<feature type="transmembrane region" description="Helical" evidence="1">
    <location>
        <begin position="182"/>
        <end position="208"/>
    </location>
</feature>
<evidence type="ECO:0000313" key="3">
    <source>
        <dbReference type="Proteomes" id="UP000028090"/>
    </source>
</evidence>
<dbReference type="Pfam" id="PF01066">
    <property type="entry name" value="CDP-OH_P_transf"/>
    <property type="match status" value="1"/>
</dbReference>
<dbReference type="GO" id="GO:0008654">
    <property type="term" value="P:phospholipid biosynthetic process"/>
    <property type="evidence" value="ECO:0007669"/>
    <property type="project" value="InterPro"/>
</dbReference>
<feature type="transmembrane region" description="Helical" evidence="1">
    <location>
        <begin position="214"/>
        <end position="231"/>
    </location>
</feature>
<accession>A0A081PWX7</accession>
<protein>
    <submittedName>
        <fullName evidence="2">CDP-alcohol phosphatidyltransferase family protein</fullName>
    </submittedName>
</protein>
<gene>
    <name evidence="2" type="ORF">SK629_1830</name>
</gene>
<keyword evidence="2" id="KW-0808">Transferase</keyword>